<keyword evidence="2" id="KW-1185">Reference proteome</keyword>
<dbReference type="EMBL" id="MRCG01000014">
    <property type="protein sequence ID" value="OKH46088.1"/>
    <property type="molecule type" value="Genomic_DNA"/>
</dbReference>
<comment type="caution">
    <text evidence="1">The sequence shown here is derived from an EMBL/GenBank/DDBJ whole genome shotgun (WGS) entry which is preliminary data.</text>
</comment>
<evidence type="ECO:0000313" key="1">
    <source>
        <dbReference type="EMBL" id="OKH46088.1"/>
    </source>
</evidence>
<organism evidence="1 2">
    <name type="scientific">Phormidium tenue NIES-30</name>
    <dbReference type="NCBI Taxonomy" id="549789"/>
    <lineage>
        <taxon>Bacteria</taxon>
        <taxon>Bacillati</taxon>
        <taxon>Cyanobacteriota</taxon>
        <taxon>Cyanophyceae</taxon>
        <taxon>Oscillatoriophycideae</taxon>
        <taxon>Oscillatoriales</taxon>
        <taxon>Oscillatoriaceae</taxon>
        <taxon>Phormidium</taxon>
    </lineage>
</organism>
<sequence>MAIDIEHCEAHIAHTDNNYLPFLHRFYKSHRATLFRFLEVVPLQSSTHNQHLEMAIRFIRHHRTSRSTWLDVPTAETNEQATASPSEALDLSWIPAKWLKLVTGQASSQRSVPPKQLHRQQFELCVFSHILLELQSGDLYIAGSAEYGDYYSQLVTWEEYHAQIDEYGQQVNLGYGTDSCKNGPYLLKALLIEKFRG</sequence>
<evidence type="ECO:0000313" key="2">
    <source>
        <dbReference type="Proteomes" id="UP000185557"/>
    </source>
</evidence>
<gene>
    <name evidence="1" type="ORF">NIES30_17455</name>
</gene>
<proteinExistence type="predicted"/>
<reference evidence="1 2" key="1">
    <citation type="submission" date="2016-11" db="EMBL/GenBank/DDBJ databases">
        <title>Draft Genome Sequences of Nine Cyanobacterial Strains from Diverse Habitats.</title>
        <authorList>
            <person name="Zhu T."/>
            <person name="Hou S."/>
            <person name="Lu X."/>
            <person name="Hess W.R."/>
        </authorList>
    </citation>
    <scope>NUCLEOTIDE SEQUENCE [LARGE SCALE GENOMIC DNA]</scope>
    <source>
        <strain evidence="1 2">NIES-30</strain>
    </source>
</reference>
<name>A0A1U7J215_9CYAN</name>
<dbReference type="STRING" id="549789.NIES30_17455"/>
<dbReference type="AlphaFoldDB" id="A0A1U7J215"/>
<accession>A0A1U7J215</accession>
<dbReference type="Proteomes" id="UP000185557">
    <property type="component" value="Unassembled WGS sequence"/>
</dbReference>
<protein>
    <submittedName>
        <fullName evidence="1">Uncharacterized protein</fullName>
    </submittedName>
</protein>